<proteinExistence type="predicted"/>
<name>A0A3G2R9R0_9FIRM</name>
<evidence type="ECO:0000256" key="3">
    <source>
        <dbReference type="ARBA" id="ARBA00022801"/>
    </source>
</evidence>
<gene>
    <name evidence="5" type="ORF">D2962_06120</name>
</gene>
<dbReference type="InterPro" id="IPR054613">
    <property type="entry name" value="Peptidase_S78_dom"/>
</dbReference>
<evidence type="ECO:0000256" key="1">
    <source>
        <dbReference type="ARBA" id="ARBA00022612"/>
    </source>
</evidence>
<reference evidence="5 6" key="1">
    <citation type="submission" date="2018-10" db="EMBL/GenBank/DDBJ databases">
        <authorList>
            <person name="Zhang X."/>
        </authorList>
    </citation>
    <scope>NUCLEOTIDE SEQUENCE [LARGE SCALE GENOMIC DNA]</scope>
    <source>
        <strain evidence="5 6">SK-G1</strain>
    </source>
</reference>
<keyword evidence="1" id="KW-1188">Viral release from host cell</keyword>
<dbReference type="Proteomes" id="UP000280960">
    <property type="component" value="Chromosome"/>
</dbReference>
<keyword evidence="6" id="KW-1185">Reference proteome</keyword>
<dbReference type="AlphaFoldDB" id="A0A3G2R9R0"/>
<feature type="domain" description="Prohead serine protease" evidence="4">
    <location>
        <begin position="49"/>
        <end position="151"/>
    </location>
</feature>
<dbReference type="KEGG" id="bacg:D2962_06120"/>
<organism evidence="5 6">
    <name type="scientific">Biomaibacter acetigenes</name>
    <dbReference type="NCBI Taxonomy" id="2316383"/>
    <lineage>
        <taxon>Bacteria</taxon>
        <taxon>Bacillati</taxon>
        <taxon>Bacillota</taxon>
        <taxon>Clostridia</taxon>
        <taxon>Thermosediminibacterales</taxon>
        <taxon>Tepidanaerobacteraceae</taxon>
        <taxon>Biomaibacter</taxon>
    </lineage>
</organism>
<evidence type="ECO:0000313" key="6">
    <source>
        <dbReference type="Proteomes" id="UP000280960"/>
    </source>
</evidence>
<keyword evidence="2 5" id="KW-0645">Protease</keyword>
<dbReference type="GO" id="GO:0008233">
    <property type="term" value="F:peptidase activity"/>
    <property type="evidence" value="ECO:0007669"/>
    <property type="project" value="UniProtKB-KW"/>
</dbReference>
<evidence type="ECO:0000313" key="5">
    <source>
        <dbReference type="EMBL" id="AYO32220.1"/>
    </source>
</evidence>
<protein>
    <submittedName>
        <fullName evidence="5">Caudovirus prohead protease</fullName>
    </submittedName>
</protein>
<sequence>MAIRAVNADERRVTVSFSSELPVNRWYGVEILQHDEGNVNLERLNNIGVALFNHDRNYVLGKIENARLAADEKRTYADIVFDTDPDADLIYQKVQNGTLKGVSVGYSVDVWEEVAAGKMSSNGRFTGPAYVAVKWTPLEISIVSVPADDTVGVGRNMEDDTLEPNNSISIFERQIQINKNFI</sequence>
<dbReference type="Pfam" id="PF04586">
    <property type="entry name" value="Peptidase_S78"/>
    <property type="match status" value="1"/>
</dbReference>
<keyword evidence="3" id="KW-0378">Hydrolase</keyword>
<evidence type="ECO:0000259" key="4">
    <source>
        <dbReference type="Pfam" id="PF04586"/>
    </source>
</evidence>
<accession>A0A3G2R9R0</accession>
<evidence type="ECO:0000256" key="2">
    <source>
        <dbReference type="ARBA" id="ARBA00022670"/>
    </source>
</evidence>
<dbReference type="EMBL" id="CP033169">
    <property type="protein sequence ID" value="AYO32220.1"/>
    <property type="molecule type" value="Genomic_DNA"/>
</dbReference>
<dbReference type="GO" id="GO:0006508">
    <property type="term" value="P:proteolysis"/>
    <property type="evidence" value="ECO:0007669"/>
    <property type="project" value="UniProtKB-KW"/>
</dbReference>